<dbReference type="SMART" id="SM00341">
    <property type="entry name" value="HRDC"/>
    <property type="match status" value="1"/>
</dbReference>
<dbReference type="Gene3D" id="3.40.50.300">
    <property type="entry name" value="P-loop containing nucleotide triphosphate hydrolases"/>
    <property type="match status" value="2"/>
</dbReference>
<dbReference type="Gene3D" id="1.10.10.1390">
    <property type="entry name" value="ATP-dependent DNA helicase RecQ"/>
    <property type="match status" value="1"/>
</dbReference>
<dbReference type="EMBL" id="WOWS01000006">
    <property type="protein sequence ID" value="MUU79608.1"/>
    <property type="molecule type" value="Genomic_DNA"/>
</dbReference>
<organism evidence="2 3">
    <name type="scientific">Winogradskyella endarachnes</name>
    <dbReference type="NCBI Taxonomy" id="2681965"/>
    <lineage>
        <taxon>Bacteria</taxon>
        <taxon>Pseudomonadati</taxon>
        <taxon>Bacteroidota</taxon>
        <taxon>Flavobacteriia</taxon>
        <taxon>Flavobacteriales</taxon>
        <taxon>Flavobacteriaceae</taxon>
        <taxon>Winogradskyella</taxon>
    </lineage>
</organism>
<dbReference type="PANTHER" id="PTHR47642:SF5">
    <property type="entry name" value="ATP-DEPENDENT DNA HELICASE"/>
    <property type="match status" value="1"/>
</dbReference>
<name>A0A6L6UBK1_9FLAO</name>
<dbReference type="GO" id="GO:0003678">
    <property type="term" value="F:DNA helicase activity"/>
    <property type="evidence" value="ECO:0007669"/>
    <property type="project" value="InterPro"/>
</dbReference>
<dbReference type="InterPro" id="IPR003593">
    <property type="entry name" value="AAA+_ATPase"/>
</dbReference>
<dbReference type="Pfam" id="PF05970">
    <property type="entry name" value="PIF1"/>
    <property type="match status" value="1"/>
</dbReference>
<dbReference type="PROSITE" id="PS50967">
    <property type="entry name" value="HRDC"/>
    <property type="match status" value="1"/>
</dbReference>
<dbReference type="GO" id="GO:0006281">
    <property type="term" value="P:DNA repair"/>
    <property type="evidence" value="ECO:0007669"/>
    <property type="project" value="InterPro"/>
</dbReference>
<gene>
    <name evidence="2" type="ORF">GN138_14220</name>
</gene>
<evidence type="ECO:0000313" key="3">
    <source>
        <dbReference type="Proteomes" id="UP000478208"/>
    </source>
</evidence>
<sequence length="815" mass="93836">MDKVVNKEIDLAWNFVTKTNRNIFLTGKAGTGKTTFLHKLKLLTNKRMVIVAPTGVAAINAKGVTIHSFFQLPFGPILPNESLSNTSNRFNRKFSKTKIDIIKSLDLLVIDEISMVRADLLDGIDKTLRRFKNRNEVFGGAQILMIGDLSQLSPVIKDYEWQVLKTFYKNAYFFSSISYQQSSPITIELKHIYRQDNPIFINILNEIRNNKLSDNSVKELNKRYIPDFIPNKHDRYISLTTHNNKATQNNLQELEKLIGNEYSYKAIVEGKFYENSYPNKEELILKKGAQVMFIKNDSSPEKRYFNGKIGTVISLTIDEVVVNCPGDDFNIITKAETWENIKYNVDSETKAISEEKIGSFSQIPLRLAWSITIHKSQGLTFDKAIIDAKGAFAHGQTYVALSRCKSLEGLVLTNRIESNQIISDQNVISFNEKAEENQPNESILLESERNYQLTLISEIFNYYKFLFPINRLLDIYYKNRSSIKGNIEEPLITIKDTVTNLLKVSNSFNNQLSCLSDSQLLPEVNSHIQERFNKALIYFRDKTKNIFVESFKRISVTTDNKAIEKDLDKHLDALEDNFTSKALFFEGLKDGFTTEKFLKLRVQAVFLGKEKPTRKRKTVVDGTTNVELFELLRELRNEIANREDLVHFQVFTQKSLYAMCEILPINKKELQQIHGMGKTRIQKYGTEILNVIISYCEENNIDTKSKENILDIIKPKKKVGNTKLESLKYFQEEKTIKEIATIRDLTENTILGHLSSFISSGEVKVTDLIDAKHYKELKELIPTKIFENLTDLKQQLDDKYSYSELRLVINELSEN</sequence>
<dbReference type="InterPro" id="IPR010997">
    <property type="entry name" value="HRDC-like_sf"/>
</dbReference>
<dbReference type="InterPro" id="IPR051055">
    <property type="entry name" value="PIF1_helicase"/>
</dbReference>
<dbReference type="InterPro" id="IPR029491">
    <property type="entry name" value="Helicase_HTH"/>
</dbReference>
<comment type="caution">
    <text evidence="2">The sequence shown here is derived from an EMBL/GenBank/DDBJ whole genome shotgun (WGS) entry which is preliminary data.</text>
</comment>
<dbReference type="Pfam" id="PF14493">
    <property type="entry name" value="HTH_40"/>
    <property type="match status" value="1"/>
</dbReference>
<dbReference type="SMART" id="SM00382">
    <property type="entry name" value="AAA"/>
    <property type="match status" value="1"/>
</dbReference>
<dbReference type="GO" id="GO:0003676">
    <property type="term" value="F:nucleic acid binding"/>
    <property type="evidence" value="ECO:0007669"/>
    <property type="project" value="InterPro"/>
</dbReference>
<reference evidence="2 3" key="1">
    <citation type="submission" date="2019-12" db="EMBL/GenBank/DDBJ databases">
        <authorList>
            <person name="Li J."/>
        </authorList>
    </citation>
    <scope>NUCLEOTIDE SEQUENCE [LARGE SCALE GENOMIC DNA]</scope>
    <source>
        <strain evidence="2 3">HL2-2</strain>
    </source>
</reference>
<dbReference type="SUPFAM" id="SSF52540">
    <property type="entry name" value="P-loop containing nucleoside triphosphate hydrolases"/>
    <property type="match status" value="2"/>
</dbReference>
<dbReference type="PANTHER" id="PTHR47642">
    <property type="entry name" value="ATP-DEPENDENT DNA HELICASE"/>
    <property type="match status" value="1"/>
</dbReference>
<evidence type="ECO:0000313" key="2">
    <source>
        <dbReference type="EMBL" id="MUU79608.1"/>
    </source>
</evidence>
<proteinExistence type="predicted"/>
<evidence type="ECO:0000259" key="1">
    <source>
        <dbReference type="PROSITE" id="PS50967"/>
    </source>
</evidence>
<dbReference type="RefSeq" id="WP_157364668.1">
    <property type="nucleotide sequence ID" value="NZ_WOWS01000006.1"/>
</dbReference>
<dbReference type="InterPro" id="IPR002121">
    <property type="entry name" value="HRDC_dom"/>
</dbReference>
<dbReference type="AlphaFoldDB" id="A0A6L6UBK1"/>
<feature type="domain" description="HRDC" evidence="1">
    <location>
        <begin position="622"/>
        <end position="702"/>
    </location>
</feature>
<dbReference type="InterPro" id="IPR027417">
    <property type="entry name" value="P-loop_NTPase"/>
</dbReference>
<dbReference type="Pfam" id="PF00570">
    <property type="entry name" value="HRDC"/>
    <property type="match status" value="1"/>
</dbReference>
<dbReference type="GO" id="GO:0000166">
    <property type="term" value="F:nucleotide binding"/>
    <property type="evidence" value="ECO:0007669"/>
    <property type="project" value="InterPro"/>
</dbReference>
<dbReference type="FunFam" id="3.40.50.300:FF:001498">
    <property type="entry name" value="ATP-dependent DNA helicase"/>
    <property type="match status" value="1"/>
</dbReference>
<dbReference type="Gene3D" id="1.10.150.80">
    <property type="entry name" value="HRDC domain"/>
    <property type="match status" value="1"/>
</dbReference>
<keyword evidence="3" id="KW-1185">Reference proteome</keyword>
<dbReference type="InterPro" id="IPR010285">
    <property type="entry name" value="DNA_helicase_pif1-like_DEAD"/>
</dbReference>
<dbReference type="GO" id="GO:0000723">
    <property type="term" value="P:telomere maintenance"/>
    <property type="evidence" value="ECO:0007669"/>
    <property type="project" value="InterPro"/>
</dbReference>
<accession>A0A6L6UBK1</accession>
<dbReference type="SUPFAM" id="SSF47819">
    <property type="entry name" value="HRDC-like"/>
    <property type="match status" value="1"/>
</dbReference>
<dbReference type="InterPro" id="IPR044876">
    <property type="entry name" value="HRDC_dom_sf"/>
</dbReference>
<protein>
    <submittedName>
        <fullName evidence="2">AAA family ATPase</fullName>
    </submittedName>
</protein>
<dbReference type="Proteomes" id="UP000478208">
    <property type="component" value="Unassembled WGS sequence"/>
</dbReference>
<dbReference type="CDD" id="cd18809">
    <property type="entry name" value="SF1_C_RecD"/>
    <property type="match status" value="1"/>
</dbReference>